<dbReference type="eggNOG" id="ENOG502S0EC">
    <property type="taxonomic scope" value="Eukaryota"/>
</dbReference>
<dbReference type="CDD" id="cd12087">
    <property type="entry name" value="TM_EGFR-like"/>
    <property type="match status" value="1"/>
</dbReference>
<keyword evidence="2" id="KW-0472">Membrane</keyword>
<dbReference type="EMBL" id="KE145367">
    <property type="protein sequence ID" value="EPE29278.1"/>
    <property type="molecule type" value="Genomic_DNA"/>
</dbReference>
<feature type="region of interest" description="Disordered" evidence="1">
    <location>
        <begin position="281"/>
        <end position="350"/>
    </location>
</feature>
<gene>
    <name evidence="4" type="ORF">GLAREA_00438</name>
</gene>
<feature type="signal peptide" evidence="3">
    <location>
        <begin position="1"/>
        <end position="20"/>
    </location>
</feature>
<dbReference type="KEGG" id="glz:GLAREA_00438"/>
<feature type="chain" id="PRO_5004508700" evidence="3">
    <location>
        <begin position="21"/>
        <end position="407"/>
    </location>
</feature>
<feature type="compositionally biased region" description="Basic and acidic residues" evidence="1">
    <location>
        <begin position="290"/>
        <end position="305"/>
    </location>
</feature>
<evidence type="ECO:0000313" key="5">
    <source>
        <dbReference type="Proteomes" id="UP000016922"/>
    </source>
</evidence>
<evidence type="ECO:0000313" key="4">
    <source>
        <dbReference type="EMBL" id="EPE29278.1"/>
    </source>
</evidence>
<protein>
    <submittedName>
        <fullName evidence="4">Cupredoxin</fullName>
    </submittedName>
</protein>
<dbReference type="HOGENOM" id="CLU_609693_0_0_1"/>
<dbReference type="STRING" id="1116229.S3DS88"/>
<feature type="transmembrane region" description="Helical" evidence="2">
    <location>
        <begin position="208"/>
        <end position="233"/>
    </location>
</feature>
<dbReference type="Gene3D" id="2.60.40.420">
    <property type="entry name" value="Cupredoxins - blue copper proteins"/>
    <property type="match status" value="1"/>
</dbReference>
<evidence type="ECO:0000256" key="1">
    <source>
        <dbReference type="SAM" id="MobiDB-lite"/>
    </source>
</evidence>
<keyword evidence="3" id="KW-0732">Signal</keyword>
<dbReference type="OrthoDB" id="2331100at2759"/>
<dbReference type="RefSeq" id="XP_008083387.1">
    <property type="nucleotide sequence ID" value="XM_008085196.1"/>
</dbReference>
<keyword evidence="2" id="KW-1133">Transmembrane helix</keyword>
<evidence type="ECO:0000256" key="2">
    <source>
        <dbReference type="SAM" id="Phobius"/>
    </source>
</evidence>
<dbReference type="InterPro" id="IPR052953">
    <property type="entry name" value="Ser-rich/MCO-related"/>
</dbReference>
<dbReference type="SUPFAM" id="SSF49503">
    <property type="entry name" value="Cupredoxins"/>
    <property type="match status" value="1"/>
</dbReference>
<name>S3DS88_GLAL2</name>
<dbReference type="PANTHER" id="PTHR34883:SF19">
    <property type="entry name" value="EXTRACELLULAR SERINE-RICH PROTEIN"/>
    <property type="match status" value="1"/>
</dbReference>
<organism evidence="4 5">
    <name type="scientific">Glarea lozoyensis (strain ATCC 20868 / MF5171)</name>
    <dbReference type="NCBI Taxonomy" id="1116229"/>
    <lineage>
        <taxon>Eukaryota</taxon>
        <taxon>Fungi</taxon>
        <taxon>Dikarya</taxon>
        <taxon>Ascomycota</taxon>
        <taxon>Pezizomycotina</taxon>
        <taxon>Leotiomycetes</taxon>
        <taxon>Helotiales</taxon>
        <taxon>Helotiaceae</taxon>
        <taxon>Glarea</taxon>
    </lineage>
</organism>
<keyword evidence="2" id="KW-0812">Transmembrane</keyword>
<accession>S3DS88</accession>
<dbReference type="PANTHER" id="PTHR34883">
    <property type="entry name" value="SERINE-RICH PROTEIN, PUTATIVE-RELATED-RELATED"/>
    <property type="match status" value="1"/>
</dbReference>
<reference evidence="4 5" key="1">
    <citation type="journal article" date="2013" name="BMC Genomics">
        <title>Genomics-driven discovery of the pneumocandin biosynthetic gene cluster in the fungus Glarea lozoyensis.</title>
        <authorList>
            <person name="Chen L."/>
            <person name="Yue Q."/>
            <person name="Zhang X."/>
            <person name="Xiang M."/>
            <person name="Wang C."/>
            <person name="Li S."/>
            <person name="Che Y."/>
            <person name="Ortiz-Lopez F.J."/>
            <person name="Bills G.F."/>
            <person name="Liu X."/>
            <person name="An Z."/>
        </authorList>
    </citation>
    <scope>NUCLEOTIDE SEQUENCE [LARGE SCALE GENOMIC DNA]</scope>
    <source>
        <strain evidence="5">ATCC 20868 / MF5171</strain>
    </source>
</reference>
<dbReference type="AlphaFoldDB" id="S3DS88"/>
<dbReference type="InterPro" id="IPR008972">
    <property type="entry name" value="Cupredoxin"/>
</dbReference>
<dbReference type="CDD" id="cd00920">
    <property type="entry name" value="Cupredoxin"/>
    <property type="match status" value="1"/>
</dbReference>
<keyword evidence="5" id="KW-1185">Reference proteome</keyword>
<proteinExistence type="predicted"/>
<evidence type="ECO:0000256" key="3">
    <source>
        <dbReference type="SAM" id="SignalP"/>
    </source>
</evidence>
<dbReference type="GeneID" id="19459496"/>
<dbReference type="Proteomes" id="UP000016922">
    <property type="component" value="Unassembled WGS sequence"/>
</dbReference>
<sequence length="407" mass="43778">MFLFSLVAPCALLYFGLAQAEGTYSSSKPVTTTKVAVGANGHVFTPEVITAAVGDIIEFQFYPLNHSVARSDFKQPCIPYEFSGPSRSGFWSKFFPLNVIATSPPTFQVRVNDTEPIFFYCSAPDACRDGMVGVINPNATQTLDVQKKFAANASYDFSPGENFPAEESASRSSILATATATGLSQAATTTATTTATTAASAESHGHPLAIGTIAGIVIGGVALCFLVGVLIYWCGRQRTISEIIQTQNHKEDHIEKGHMSMGSPGYSAKSPVGLAHYSSHNDRYPSTMENEGRQSARPAVDEHGDLASPTRSLPAVVSNQQRSQDRQPPYSSIVANDIGHQHSPSINGSPRSEVHGGGFQPMTTDVDVPVGLRINHRPSQYGPHELAGDARIPQMMEQAPPYRYEKR</sequence>